<comment type="caution">
    <text evidence="4">The sequence shown here is derived from an EMBL/GenBank/DDBJ whole genome shotgun (WGS) entry which is preliminary data.</text>
</comment>
<dbReference type="GO" id="GO:0016491">
    <property type="term" value="F:oxidoreductase activity"/>
    <property type="evidence" value="ECO:0007669"/>
    <property type="project" value="InterPro"/>
</dbReference>
<keyword evidence="5" id="KW-1185">Reference proteome</keyword>
<dbReference type="InterPro" id="IPR000866">
    <property type="entry name" value="AhpC/TSA"/>
</dbReference>
<dbReference type="PANTHER" id="PTHR42852:SF17">
    <property type="entry name" value="THIOREDOXIN-LIKE PROTEIN HI_1115"/>
    <property type="match status" value="1"/>
</dbReference>
<dbReference type="PANTHER" id="PTHR42852">
    <property type="entry name" value="THIOL:DISULFIDE INTERCHANGE PROTEIN DSBE"/>
    <property type="match status" value="1"/>
</dbReference>
<feature type="compositionally biased region" description="Low complexity" evidence="1">
    <location>
        <begin position="36"/>
        <end position="48"/>
    </location>
</feature>
<gene>
    <name evidence="4" type="ORF">HD593_005326</name>
</gene>
<feature type="region of interest" description="Disordered" evidence="1">
    <location>
        <begin position="21"/>
        <end position="53"/>
    </location>
</feature>
<dbReference type="Gene3D" id="3.40.30.10">
    <property type="entry name" value="Glutaredoxin"/>
    <property type="match status" value="1"/>
</dbReference>
<evidence type="ECO:0000256" key="2">
    <source>
        <dbReference type="SAM" id="SignalP"/>
    </source>
</evidence>
<dbReference type="InterPro" id="IPR036249">
    <property type="entry name" value="Thioredoxin-like_sf"/>
</dbReference>
<keyword evidence="4" id="KW-0413">Isomerase</keyword>
<evidence type="ECO:0000313" key="5">
    <source>
        <dbReference type="Proteomes" id="UP000565579"/>
    </source>
</evidence>
<evidence type="ECO:0000259" key="3">
    <source>
        <dbReference type="PROSITE" id="PS51352"/>
    </source>
</evidence>
<dbReference type="AlphaFoldDB" id="A0A7X0U0E0"/>
<dbReference type="InterPro" id="IPR050553">
    <property type="entry name" value="Thioredoxin_ResA/DsbE_sf"/>
</dbReference>
<sequence length="187" mass="19454">MAGIRVTAAIAATVLLTSCGASGEAGREGTPPPATATPAAPAPEAAPSSEERVPDVLRFTATTLDGQKFDGASLAGKPVVFWFWAPWCPKCQSEAPAVKAAAKKHPDVAFVGVAGLDSQAAMKDFVRRTGTGTFMQLSDEQGAVWTRLQVSQQSTFVFVKPDGSTRKASGPLGSDDLERHVADLRAA</sequence>
<dbReference type="PROSITE" id="PS51352">
    <property type="entry name" value="THIOREDOXIN_2"/>
    <property type="match status" value="1"/>
</dbReference>
<organism evidence="4 5">
    <name type="scientific">Nonomuraea rubra</name>
    <dbReference type="NCBI Taxonomy" id="46180"/>
    <lineage>
        <taxon>Bacteria</taxon>
        <taxon>Bacillati</taxon>
        <taxon>Actinomycetota</taxon>
        <taxon>Actinomycetes</taxon>
        <taxon>Streptosporangiales</taxon>
        <taxon>Streptosporangiaceae</taxon>
        <taxon>Nonomuraea</taxon>
    </lineage>
</organism>
<reference evidence="4 5" key="1">
    <citation type="submission" date="2020-08" db="EMBL/GenBank/DDBJ databases">
        <title>Sequencing the genomes of 1000 actinobacteria strains.</title>
        <authorList>
            <person name="Klenk H.-P."/>
        </authorList>
    </citation>
    <scope>NUCLEOTIDE SEQUENCE [LARGE SCALE GENOMIC DNA]</scope>
    <source>
        <strain evidence="4 5">DSM 43768</strain>
    </source>
</reference>
<dbReference type="EMBL" id="JACHMI010000001">
    <property type="protein sequence ID" value="MBB6550531.1"/>
    <property type="molecule type" value="Genomic_DNA"/>
</dbReference>
<dbReference type="Pfam" id="PF00578">
    <property type="entry name" value="AhpC-TSA"/>
    <property type="match status" value="1"/>
</dbReference>
<proteinExistence type="predicted"/>
<feature type="compositionally biased region" description="Basic and acidic residues" evidence="1">
    <location>
        <begin position="176"/>
        <end position="187"/>
    </location>
</feature>
<dbReference type="GO" id="GO:0016853">
    <property type="term" value="F:isomerase activity"/>
    <property type="evidence" value="ECO:0007669"/>
    <property type="project" value="UniProtKB-KW"/>
</dbReference>
<accession>A0A7X0U0E0</accession>
<feature type="domain" description="Thioredoxin" evidence="3">
    <location>
        <begin position="34"/>
        <end position="186"/>
    </location>
</feature>
<dbReference type="Proteomes" id="UP000565579">
    <property type="component" value="Unassembled WGS sequence"/>
</dbReference>
<dbReference type="RefSeq" id="WP_185104787.1">
    <property type="nucleotide sequence ID" value="NZ_JACHMI010000001.1"/>
</dbReference>
<dbReference type="PROSITE" id="PS51257">
    <property type="entry name" value="PROKAR_LIPOPROTEIN"/>
    <property type="match status" value="1"/>
</dbReference>
<keyword evidence="2" id="KW-0732">Signal</keyword>
<name>A0A7X0U0E0_9ACTN</name>
<feature type="signal peptide" evidence="2">
    <location>
        <begin position="1"/>
        <end position="23"/>
    </location>
</feature>
<feature type="region of interest" description="Disordered" evidence="1">
    <location>
        <begin position="161"/>
        <end position="187"/>
    </location>
</feature>
<evidence type="ECO:0000313" key="4">
    <source>
        <dbReference type="EMBL" id="MBB6550531.1"/>
    </source>
</evidence>
<evidence type="ECO:0000256" key="1">
    <source>
        <dbReference type="SAM" id="MobiDB-lite"/>
    </source>
</evidence>
<dbReference type="GO" id="GO:0016209">
    <property type="term" value="F:antioxidant activity"/>
    <property type="evidence" value="ECO:0007669"/>
    <property type="project" value="InterPro"/>
</dbReference>
<protein>
    <submittedName>
        <fullName evidence="4">Thiol-disulfide isomerase/thioredoxin</fullName>
    </submittedName>
</protein>
<dbReference type="SUPFAM" id="SSF52833">
    <property type="entry name" value="Thioredoxin-like"/>
    <property type="match status" value="1"/>
</dbReference>
<feature type="chain" id="PRO_5030535352" evidence="2">
    <location>
        <begin position="24"/>
        <end position="187"/>
    </location>
</feature>
<dbReference type="InterPro" id="IPR013766">
    <property type="entry name" value="Thioredoxin_domain"/>
</dbReference>